<proteinExistence type="predicted"/>
<dbReference type="Proteomes" id="UP000830671">
    <property type="component" value="Chromosome 11"/>
</dbReference>
<dbReference type="RefSeq" id="XP_049138483.1">
    <property type="nucleotide sequence ID" value="XM_049297259.1"/>
</dbReference>
<gene>
    <name evidence="1" type="ORF">CLUP02_18357</name>
</gene>
<sequence>MPSSVRYLYSVFYLNLRRRAFIYIYIYRRRFPSIYKSGTTARINTSLRIGSARIAIDA</sequence>
<reference evidence="1" key="1">
    <citation type="journal article" date="2021" name="Mol. Plant Microbe Interact.">
        <title>Complete Genome Sequence of the Plant-Pathogenic Fungus Colletotrichum lupini.</title>
        <authorList>
            <person name="Baroncelli R."/>
            <person name="Pensec F."/>
            <person name="Da Lio D."/>
            <person name="Boufleur T."/>
            <person name="Vicente I."/>
            <person name="Sarrocco S."/>
            <person name="Picot A."/>
            <person name="Baraldi E."/>
            <person name="Sukno S."/>
            <person name="Thon M."/>
            <person name="Le Floch G."/>
        </authorList>
    </citation>
    <scope>NUCLEOTIDE SEQUENCE</scope>
    <source>
        <strain evidence="1">IMI 504893</strain>
    </source>
</reference>
<keyword evidence="2" id="KW-1185">Reference proteome</keyword>
<dbReference type="EMBL" id="CP019473">
    <property type="protein sequence ID" value="UQC76842.1"/>
    <property type="molecule type" value="Genomic_DNA"/>
</dbReference>
<dbReference type="AlphaFoldDB" id="A0A9Q8SGA3"/>
<accession>A0A9Q8SGA3</accession>
<protein>
    <submittedName>
        <fullName evidence="1">Uncharacterized protein</fullName>
    </submittedName>
</protein>
<dbReference type="KEGG" id="clup:CLUP02_18357"/>
<name>A0A9Q8SGA3_9PEZI</name>
<evidence type="ECO:0000313" key="1">
    <source>
        <dbReference type="EMBL" id="UQC76842.1"/>
    </source>
</evidence>
<dbReference type="GeneID" id="73352269"/>
<evidence type="ECO:0000313" key="2">
    <source>
        <dbReference type="Proteomes" id="UP000830671"/>
    </source>
</evidence>
<organism evidence="1 2">
    <name type="scientific">Colletotrichum lupini</name>
    <dbReference type="NCBI Taxonomy" id="145971"/>
    <lineage>
        <taxon>Eukaryota</taxon>
        <taxon>Fungi</taxon>
        <taxon>Dikarya</taxon>
        <taxon>Ascomycota</taxon>
        <taxon>Pezizomycotina</taxon>
        <taxon>Sordariomycetes</taxon>
        <taxon>Hypocreomycetidae</taxon>
        <taxon>Glomerellales</taxon>
        <taxon>Glomerellaceae</taxon>
        <taxon>Colletotrichum</taxon>
        <taxon>Colletotrichum acutatum species complex</taxon>
    </lineage>
</organism>